<name>A0AAQ3RUR6_VIGMU</name>
<feature type="region of interest" description="Disordered" evidence="1">
    <location>
        <begin position="215"/>
        <end position="234"/>
    </location>
</feature>
<evidence type="ECO:0000313" key="2">
    <source>
        <dbReference type="EMBL" id="WVZ08574.1"/>
    </source>
</evidence>
<protein>
    <submittedName>
        <fullName evidence="2">Uncharacterized protein</fullName>
    </submittedName>
</protein>
<sequence length="279" mass="29627">MCPQYVLVVDCSNGCTDERSDPEDPLVIPCFLVVEYDSRAEASGGVDASAGDRDGGQVNHEHREPNWKWCQNGNMGISGFSLGIGGGEDSVDKNKGANNLSAQASAFTVPIREQVHATIVPVVVALLKCLYQPRARYSSQALSHYVRDCSHQRHLPGKKQPERDGGVYVTPGNTRGAVDEDEDHAAEGPGDAENADAIAGVASVGLVVVADDGEDGDVEEEEGGDELGDESPVEGPLAELGGVVEWGWGWVVIVLVSQFSWYLGFYVLGHGCLDSAVLC</sequence>
<accession>A0AAQ3RUR6</accession>
<dbReference type="AlphaFoldDB" id="A0AAQ3RUR6"/>
<reference evidence="2 3" key="1">
    <citation type="journal article" date="2023" name="Life. Sci Alliance">
        <title>Evolutionary insights into 3D genome organization and epigenetic landscape of Vigna mungo.</title>
        <authorList>
            <person name="Junaid A."/>
            <person name="Singh B."/>
            <person name="Bhatia S."/>
        </authorList>
    </citation>
    <scope>NUCLEOTIDE SEQUENCE [LARGE SCALE GENOMIC DNA]</scope>
    <source>
        <strain evidence="2">Urdbean</strain>
    </source>
</reference>
<organism evidence="2 3">
    <name type="scientific">Vigna mungo</name>
    <name type="common">Black gram</name>
    <name type="synonym">Phaseolus mungo</name>
    <dbReference type="NCBI Taxonomy" id="3915"/>
    <lineage>
        <taxon>Eukaryota</taxon>
        <taxon>Viridiplantae</taxon>
        <taxon>Streptophyta</taxon>
        <taxon>Embryophyta</taxon>
        <taxon>Tracheophyta</taxon>
        <taxon>Spermatophyta</taxon>
        <taxon>Magnoliopsida</taxon>
        <taxon>eudicotyledons</taxon>
        <taxon>Gunneridae</taxon>
        <taxon>Pentapetalae</taxon>
        <taxon>rosids</taxon>
        <taxon>fabids</taxon>
        <taxon>Fabales</taxon>
        <taxon>Fabaceae</taxon>
        <taxon>Papilionoideae</taxon>
        <taxon>50 kb inversion clade</taxon>
        <taxon>NPAAA clade</taxon>
        <taxon>indigoferoid/millettioid clade</taxon>
        <taxon>Phaseoleae</taxon>
        <taxon>Vigna</taxon>
    </lineage>
</organism>
<feature type="compositionally biased region" description="Acidic residues" evidence="1">
    <location>
        <begin position="215"/>
        <end position="232"/>
    </location>
</feature>
<dbReference type="Proteomes" id="UP001374535">
    <property type="component" value="Chromosome 6"/>
</dbReference>
<feature type="region of interest" description="Disordered" evidence="1">
    <location>
        <begin position="151"/>
        <end position="192"/>
    </location>
</feature>
<dbReference type="EMBL" id="CP144695">
    <property type="protein sequence ID" value="WVZ08574.1"/>
    <property type="molecule type" value="Genomic_DNA"/>
</dbReference>
<evidence type="ECO:0000313" key="3">
    <source>
        <dbReference type="Proteomes" id="UP001374535"/>
    </source>
</evidence>
<gene>
    <name evidence="2" type="ORF">V8G54_021920</name>
</gene>
<keyword evidence="3" id="KW-1185">Reference proteome</keyword>
<evidence type="ECO:0000256" key="1">
    <source>
        <dbReference type="SAM" id="MobiDB-lite"/>
    </source>
</evidence>
<proteinExistence type="predicted"/>